<dbReference type="HOGENOM" id="CLU_215628_0_0_2"/>
<evidence type="ECO:0000313" key="1">
    <source>
        <dbReference type="EMBL" id="BAD84476.1"/>
    </source>
</evidence>
<gene>
    <name evidence="1" type="ordered locus">TK0287</name>
</gene>
<protein>
    <submittedName>
        <fullName evidence="1">Archaeal ATPase, fused to C-terminal DUF234 domain, degenerate</fullName>
    </submittedName>
</protein>
<organism evidence="1 2">
    <name type="scientific">Thermococcus kodakarensis (strain ATCC BAA-918 / JCM 12380 / KOD1)</name>
    <name type="common">Pyrococcus kodakaraensis (strain KOD1)</name>
    <dbReference type="NCBI Taxonomy" id="69014"/>
    <lineage>
        <taxon>Archaea</taxon>
        <taxon>Methanobacteriati</taxon>
        <taxon>Methanobacteriota</taxon>
        <taxon>Thermococci</taxon>
        <taxon>Thermococcales</taxon>
        <taxon>Thermococcaceae</taxon>
        <taxon>Thermococcus</taxon>
    </lineage>
</organism>
<dbReference type="eggNOG" id="arCOG03166">
    <property type="taxonomic scope" value="Archaea"/>
</dbReference>
<dbReference type="AlphaFoldDB" id="Q5JFX2"/>
<dbReference type="EMBL" id="AP006878">
    <property type="protein sequence ID" value="BAD84476.1"/>
    <property type="molecule type" value="Genomic_DNA"/>
</dbReference>
<dbReference type="InParanoid" id="Q5JFX2"/>
<accession>Q5JFX2</accession>
<reference evidence="1 2" key="1">
    <citation type="journal article" date="2005" name="Genome Res.">
        <title>Complete genome sequence of the hyperthermophilic archaeon Thermococcus kodakaraensis KOD1 and comparison with Pyrococcus genomes.</title>
        <authorList>
            <person name="Fukui T."/>
            <person name="Atomi H."/>
            <person name="Kanai T."/>
            <person name="Matsumi R."/>
            <person name="Fujiwara S."/>
            <person name="Imanaka T."/>
        </authorList>
    </citation>
    <scope>NUCLEOTIDE SEQUENCE [LARGE SCALE GENOMIC DNA]</scope>
    <source>
        <strain evidence="2">ATCC BAA-918 / JCM 12380 / KOD1</strain>
    </source>
</reference>
<proteinExistence type="predicted"/>
<dbReference type="Proteomes" id="UP000000536">
    <property type="component" value="Chromosome"/>
</dbReference>
<dbReference type="PATRIC" id="fig|69014.16.peg.286"/>
<dbReference type="KEGG" id="tko:TK0287"/>
<evidence type="ECO:0000313" key="2">
    <source>
        <dbReference type="Proteomes" id="UP000000536"/>
    </source>
</evidence>
<name>Q5JFX2_THEKO</name>
<dbReference type="EnsemblBacteria" id="BAD84476">
    <property type="protein sequence ID" value="BAD84476"/>
    <property type="gene ID" value="TK0287"/>
</dbReference>
<keyword evidence="2" id="KW-1185">Reference proteome</keyword>
<sequence>MRKSTLVGLDGWETDYGLIARKVAGKEELRKEGYPTWDLGDFKNLRSQT</sequence>